<keyword evidence="3 7" id="KW-0862">Zinc</keyword>
<dbReference type="PANTHER" id="PTHR24009">
    <property type="entry name" value="RNA-BINDING (RRM/RBD/RNP MOTIFS)"/>
    <property type="match status" value="1"/>
</dbReference>
<dbReference type="EMBL" id="JBDFQZ010000012">
    <property type="protein sequence ID" value="KAK9673628.1"/>
    <property type="molecule type" value="Genomic_DNA"/>
</dbReference>
<evidence type="ECO:0000256" key="2">
    <source>
        <dbReference type="ARBA" id="ARBA00022771"/>
    </source>
</evidence>
<keyword evidence="1 7" id="KW-0479">Metal-binding</keyword>
<dbReference type="FunFam" id="3.30.70.330:FF:000678">
    <property type="entry name" value="zinc finger CCCH domain-containing protein 53-like isoform X2"/>
    <property type="match status" value="1"/>
</dbReference>
<feature type="domain" description="RRM" evidence="9">
    <location>
        <begin position="349"/>
        <end position="425"/>
    </location>
</feature>
<dbReference type="Pfam" id="PF23182">
    <property type="entry name" value="PABC_AtC3H46"/>
    <property type="match status" value="1"/>
</dbReference>
<feature type="domain" description="C3H1-type" evidence="10">
    <location>
        <begin position="231"/>
        <end position="258"/>
    </location>
</feature>
<dbReference type="Gene3D" id="3.30.70.330">
    <property type="match status" value="1"/>
</dbReference>
<proteinExistence type="predicted"/>
<dbReference type="AlphaFoldDB" id="A0AAW1HC38"/>
<dbReference type="InterPro" id="IPR034365">
    <property type="entry name" value="AtC3H46-like_RRM"/>
</dbReference>
<dbReference type="PROSITE" id="PS50102">
    <property type="entry name" value="RRM"/>
    <property type="match status" value="1"/>
</dbReference>
<evidence type="ECO:0000256" key="5">
    <source>
        <dbReference type="ARBA" id="ARBA00023125"/>
    </source>
</evidence>
<dbReference type="Pfam" id="PF00076">
    <property type="entry name" value="RRM_1"/>
    <property type="match status" value="1"/>
</dbReference>
<feature type="region of interest" description="Disordered" evidence="8">
    <location>
        <begin position="503"/>
        <end position="565"/>
    </location>
</feature>
<organism evidence="11 12">
    <name type="scientific">Saponaria officinalis</name>
    <name type="common">Common soapwort</name>
    <name type="synonym">Lychnis saponaria</name>
    <dbReference type="NCBI Taxonomy" id="3572"/>
    <lineage>
        <taxon>Eukaryota</taxon>
        <taxon>Viridiplantae</taxon>
        <taxon>Streptophyta</taxon>
        <taxon>Embryophyta</taxon>
        <taxon>Tracheophyta</taxon>
        <taxon>Spermatophyta</taxon>
        <taxon>Magnoliopsida</taxon>
        <taxon>eudicotyledons</taxon>
        <taxon>Gunneridae</taxon>
        <taxon>Pentapetalae</taxon>
        <taxon>Caryophyllales</taxon>
        <taxon>Caryophyllaceae</taxon>
        <taxon>Caryophylleae</taxon>
        <taxon>Saponaria</taxon>
    </lineage>
</organism>
<evidence type="ECO:0000256" key="4">
    <source>
        <dbReference type="ARBA" id="ARBA00022884"/>
    </source>
</evidence>
<dbReference type="InterPro" id="IPR000504">
    <property type="entry name" value="RRM_dom"/>
</dbReference>
<evidence type="ECO:0000256" key="7">
    <source>
        <dbReference type="PROSITE-ProRule" id="PRU00723"/>
    </source>
</evidence>
<keyword evidence="12" id="KW-1185">Reference proteome</keyword>
<dbReference type="Pfam" id="PF00642">
    <property type="entry name" value="zf-CCCH"/>
    <property type="match status" value="1"/>
</dbReference>
<evidence type="ECO:0000256" key="6">
    <source>
        <dbReference type="PROSITE-ProRule" id="PRU00176"/>
    </source>
</evidence>
<dbReference type="SUPFAM" id="SSF90229">
    <property type="entry name" value="CCCH zinc finger"/>
    <property type="match status" value="1"/>
</dbReference>
<feature type="compositionally biased region" description="Low complexity" evidence="8">
    <location>
        <begin position="511"/>
        <end position="521"/>
    </location>
</feature>
<dbReference type="EMBL" id="JBDFQZ010000012">
    <property type="protein sequence ID" value="KAK9673629.1"/>
    <property type="molecule type" value="Genomic_DNA"/>
</dbReference>
<dbReference type="PANTHER" id="PTHR24009:SF11">
    <property type="entry name" value="ZINC FINGER CCCH DOMAIN-CONTAINING PROTEIN 53-LIKE"/>
    <property type="match status" value="1"/>
</dbReference>
<dbReference type="SMART" id="SM00360">
    <property type="entry name" value="RRM"/>
    <property type="match status" value="1"/>
</dbReference>
<dbReference type="GO" id="GO:0008270">
    <property type="term" value="F:zinc ion binding"/>
    <property type="evidence" value="ECO:0007669"/>
    <property type="project" value="UniProtKB-KW"/>
</dbReference>
<evidence type="ECO:0000256" key="1">
    <source>
        <dbReference type="ARBA" id="ARBA00022723"/>
    </source>
</evidence>
<evidence type="ECO:0000256" key="8">
    <source>
        <dbReference type="SAM" id="MobiDB-lite"/>
    </source>
</evidence>
<protein>
    <submittedName>
        <fullName evidence="11">Uncharacterized protein</fullName>
    </submittedName>
</protein>
<sequence length="637" mass="71251">MESYEASRTVFTRIQTLDPENASKIMGYILLHHNENDMLHLSFAPETHFISLVNRAKTHLGISSNTLCASLIPPISNPISISRPNPLSIPLSNPRLSNGFPPSSPSSPSIWSPHHISVSPSNGNLNNINNINGVSYGVNFSEGSNNVSFLDDFTSKDQNLGNFITDPVILPSKNVDFSEQNMDLPSIWDNNSNNITENNGGNNNHNLLLHRRSSSFNDSLSYFGTDDSTSGFGLKPCLYYSKGFCKNGNNCKFVHGGGFNGGFCDDSNYDAFEQCQDEIFRSKIAHQHRFAAHLMSSAVTLPFNKLGFFHSDPQRSAAAMMISEDLHKLNQIRMARNEFNLMECNPASRQIYLTFPADSTFKEEDVSNYFNKYGPVQDVRIPYQQKRMFGFVTFVFAETVKIILAKGNPHFVCDSRVLVKPYKEKSKLPDKKHQYERGEFSCSSPSSHDCREPYDFQLGGRMMYSTQEMLLRKKFEEQADFQHALELQERRLMNLQLLDLKSQQNQHHVSVRSPVSSSVISNDAPEESKVSSNEEEDEVIHEGVNTGVNDSNENDPKKEANSANCEENEFFESLDHVLPENLFASPTKPSLAPTDVDNGTLLTDSLPAAMSSLSMAPPKSCFFEMPRISNGHGAIGM</sequence>
<keyword evidence="5" id="KW-0238">DNA-binding</keyword>
<dbReference type="Proteomes" id="UP001443914">
    <property type="component" value="Unassembled WGS sequence"/>
</dbReference>
<dbReference type="EMBL" id="JBDFQZ010000012">
    <property type="protein sequence ID" value="KAK9673627.1"/>
    <property type="molecule type" value="Genomic_DNA"/>
</dbReference>
<dbReference type="PROSITE" id="PS50103">
    <property type="entry name" value="ZF_C3H1"/>
    <property type="match status" value="1"/>
</dbReference>
<reference evidence="11 12" key="1">
    <citation type="submission" date="2024-03" db="EMBL/GenBank/DDBJ databases">
        <title>WGS assembly of Saponaria officinalis var. Norfolk2.</title>
        <authorList>
            <person name="Jenkins J."/>
            <person name="Shu S."/>
            <person name="Grimwood J."/>
            <person name="Barry K."/>
            <person name="Goodstein D."/>
            <person name="Schmutz J."/>
            <person name="Leebens-Mack J."/>
            <person name="Osbourn A."/>
        </authorList>
    </citation>
    <scope>NUCLEOTIDE SEQUENCE [LARGE SCALE GENOMIC DNA]</scope>
    <source>
        <strain evidence="12">cv. Norfolk2</strain>
        <strain evidence="11">JIC</strain>
        <tissue evidence="11">Leaf</tissue>
    </source>
</reference>
<dbReference type="CDD" id="cd12458">
    <property type="entry name" value="RRM_AtC3H46_like"/>
    <property type="match status" value="1"/>
</dbReference>
<evidence type="ECO:0000259" key="10">
    <source>
        <dbReference type="PROSITE" id="PS50103"/>
    </source>
</evidence>
<dbReference type="InterPro" id="IPR035979">
    <property type="entry name" value="RBD_domain_sf"/>
</dbReference>
<dbReference type="SUPFAM" id="SSF54928">
    <property type="entry name" value="RNA-binding domain, RBD"/>
    <property type="match status" value="1"/>
</dbReference>
<keyword evidence="2 7" id="KW-0863">Zinc-finger</keyword>
<dbReference type="InterPro" id="IPR000571">
    <property type="entry name" value="Znf_CCCH"/>
</dbReference>
<dbReference type="GO" id="GO:0003723">
    <property type="term" value="F:RNA binding"/>
    <property type="evidence" value="ECO:0007669"/>
    <property type="project" value="UniProtKB-UniRule"/>
</dbReference>
<evidence type="ECO:0000256" key="3">
    <source>
        <dbReference type="ARBA" id="ARBA00022833"/>
    </source>
</evidence>
<evidence type="ECO:0000313" key="12">
    <source>
        <dbReference type="Proteomes" id="UP001443914"/>
    </source>
</evidence>
<dbReference type="InterPro" id="IPR012677">
    <property type="entry name" value="Nucleotide-bd_a/b_plait_sf"/>
</dbReference>
<evidence type="ECO:0000313" key="11">
    <source>
        <dbReference type="EMBL" id="KAK9673627.1"/>
    </source>
</evidence>
<dbReference type="InterPro" id="IPR056276">
    <property type="entry name" value="AtC3H46-like_PABC-like"/>
</dbReference>
<gene>
    <name evidence="11" type="ORF">RND81_12G179700</name>
</gene>
<dbReference type="InterPro" id="IPR036855">
    <property type="entry name" value="Znf_CCCH_sf"/>
</dbReference>
<name>A0AAW1HC38_SAPOF</name>
<keyword evidence="4 6" id="KW-0694">RNA-binding</keyword>
<accession>A0AAW1HC38</accession>
<dbReference type="GO" id="GO:0003677">
    <property type="term" value="F:DNA binding"/>
    <property type="evidence" value="ECO:0007669"/>
    <property type="project" value="UniProtKB-KW"/>
</dbReference>
<comment type="caution">
    <text evidence="11">The sequence shown here is derived from an EMBL/GenBank/DDBJ whole genome shotgun (WGS) entry which is preliminary data.</text>
</comment>
<evidence type="ECO:0000259" key="9">
    <source>
        <dbReference type="PROSITE" id="PS50102"/>
    </source>
</evidence>
<feature type="zinc finger region" description="C3H1-type" evidence="7">
    <location>
        <begin position="231"/>
        <end position="258"/>
    </location>
</feature>